<name>A0ACA9QMA7_9GLOM</name>
<protein>
    <submittedName>
        <fullName evidence="1">1776_t:CDS:1</fullName>
    </submittedName>
</protein>
<sequence length="110" mass="12888">FSNPQNNKENLMKNIQSVRHSNISDINLSESDFIFSEIPPNSITITTIKTLPPIPNKYVNPEVPPYDRAFHEITSLEQVWKMPLFHPYKYSPTWKFWFMLAFLVCLILCA</sequence>
<feature type="non-terminal residue" evidence="1">
    <location>
        <position position="110"/>
    </location>
</feature>
<evidence type="ECO:0000313" key="1">
    <source>
        <dbReference type="EMBL" id="CAG8751730.1"/>
    </source>
</evidence>
<gene>
    <name evidence="1" type="ORF">RPERSI_LOCUS14255</name>
</gene>
<accession>A0ACA9QMA7</accession>
<evidence type="ECO:0000313" key="2">
    <source>
        <dbReference type="Proteomes" id="UP000789920"/>
    </source>
</evidence>
<proteinExistence type="predicted"/>
<dbReference type="EMBL" id="CAJVQC010032677">
    <property type="protein sequence ID" value="CAG8751730.1"/>
    <property type="molecule type" value="Genomic_DNA"/>
</dbReference>
<feature type="non-terminal residue" evidence="1">
    <location>
        <position position="1"/>
    </location>
</feature>
<reference evidence="1" key="1">
    <citation type="submission" date="2021-06" db="EMBL/GenBank/DDBJ databases">
        <authorList>
            <person name="Kallberg Y."/>
            <person name="Tangrot J."/>
            <person name="Rosling A."/>
        </authorList>
    </citation>
    <scope>NUCLEOTIDE SEQUENCE</scope>
    <source>
        <strain evidence="1">MA461A</strain>
    </source>
</reference>
<keyword evidence="2" id="KW-1185">Reference proteome</keyword>
<organism evidence="1 2">
    <name type="scientific">Racocetra persica</name>
    <dbReference type="NCBI Taxonomy" id="160502"/>
    <lineage>
        <taxon>Eukaryota</taxon>
        <taxon>Fungi</taxon>
        <taxon>Fungi incertae sedis</taxon>
        <taxon>Mucoromycota</taxon>
        <taxon>Glomeromycotina</taxon>
        <taxon>Glomeromycetes</taxon>
        <taxon>Diversisporales</taxon>
        <taxon>Gigasporaceae</taxon>
        <taxon>Racocetra</taxon>
    </lineage>
</organism>
<comment type="caution">
    <text evidence="1">The sequence shown here is derived from an EMBL/GenBank/DDBJ whole genome shotgun (WGS) entry which is preliminary data.</text>
</comment>
<dbReference type="Proteomes" id="UP000789920">
    <property type="component" value="Unassembled WGS sequence"/>
</dbReference>